<gene>
    <name evidence="6" type="ORF">GCM10007315_04170</name>
</gene>
<comment type="subcellular location">
    <subcellularLocation>
        <location evidence="1">Membrane</location>
        <topology evidence="1">Multi-pass membrane protein</topology>
    </subcellularLocation>
</comment>
<dbReference type="Pfam" id="PF02600">
    <property type="entry name" value="DsbB"/>
    <property type="match status" value="1"/>
</dbReference>
<dbReference type="InterPro" id="IPR024199">
    <property type="entry name" value="Uncharacterised_DsbB"/>
</dbReference>
<evidence type="ECO:0000256" key="3">
    <source>
        <dbReference type="ARBA" id="ARBA00022989"/>
    </source>
</evidence>
<reference evidence="6" key="1">
    <citation type="journal article" date="2014" name="Int. J. Syst. Evol. Microbiol.">
        <title>Complete genome sequence of Corynebacterium casei LMG S-19264T (=DSM 44701T), isolated from a smear-ripened cheese.</title>
        <authorList>
            <consortium name="US DOE Joint Genome Institute (JGI-PGF)"/>
            <person name="Walter F."/>
            <person name="Albersmeier A."/>
            <person name="Kalinowski J."/>
            <person name="Ruckert C."/>
        </authorList>
    </citation>
    <scope>NUCLEOTIDE SEQUENCE</scope>
    <source>
        <strain evidence="6">KCTC 23310</strain>
    </source>
</reference>
<dbReference type="RefSeq" id="WP_189409883.1">
    <property type="nucleotide sequence ID" value="NZ_BMYJ01000001.1"/>
</dbReference>
<dbReference type="GO" id="GO:0006457">
    <property type="term" value="P:protein folding"/>
    <property type="evidence" value="ECO:0007669"/>
    <property type="project" value="InterPro"/>
</dbReference>
<evidence type="ECO:0000256" key="1">
    <source>
        <dbReference type="ARBA" id="ARBA00004141"/>
    </source>
</evidence>
<reference evidence="6" key="2">
    <citation type="submission" date="2020-09" db="EMBL/GenBank/DDBJ databases">
        <authorList>
            <person name="Sun Q."/>
            <person name="Kim S."/>
        </authorList>
    </citation>
    <scope>NUCLEOTIDE SEQUENCE</scope>
    <source>
        <strain evidence="6">KCTC 23310</strain>
    </source>
</reference>
<keyword evidence="7" id="KW-1185">Reference proteome</keyword>
<keyword evidence="3 5" id="KW-1133">Transmembrane helix</keyword>
<name>A0A918WH04_9RHOB</name>
<dbReference type="SUPFAM" id="SSF158442">
    <property type="entry name" value="DsbB-like"/>
    <property type="match status" value="1"/>
</dbReference>
<sequence length="152" mass="15787">MTRNNLVLLAAAGSALLLGGAFAFQYIGGLAPCKLCLWQRWPHGAAIVLGALAFALPGRIVPLLGALAALATAGVGLYHTGVERKWWEGPDTCTSGGVEGVSSGDLLNQIMAAPLVRCDEVAWSMMGLSMASWNGIASVILALIWVQAARKA</sequence>
<dbReference type="Gene3D" id="1.20.1550.10">
    <property type="entry name" value="DsbB-like"/>
    <property type="match status" value="1"/>
</dbReference>
<evidence type="ECO:0000256" key="5">
    <source>
        <dbReference type="SAM" id="Phobius"/>
    </source>
</evidence>
<dbReference type="Proteomes" id="UP000638981">
    <property type="component" value="Unassembled WGS sequence"/>
</dbReference>
<evidence type="ECO:0000256" key="2">
    <source>
        <dbReference type="ARBA" id="ARBA00022692"/>
    </source>
</evidence>
<dbReference type="InterPro" id="IPR023380">
    <property type="entry name" value="DsbB-like_sf"/>
</dbReference>
<comment type="caution">
    <text evidence="6">The sequence shown here is derived from an EMBL/GenBank/DDBJ whole genome shotgun (WGS) entry which is preliminary data.</text>
</comment>
<feature type="transmembrane region" description="Helical" evidence="5">
    <location>
        <begin position="39"/>
        <end position="56"/>
    </location>
</feature>
<dbReference type="InterPro" id="IPR003752">
    <property type="entry name" value="DiS_bond_form_DsbB/BdbC"/>
</dbReference>
<accession>A0A918WH04</accession>
<protein>
    <submittedName>
        <fullName evidence="6">Dihydroneopterin aldolase</fullName>
    </submittedName>
</protein>
<organism evidence="6 7">
    <name type="scientific">Neogemmobacter tilapiae</name>
    <dbReference type="NCBI Taxonomy" id="875041"/>
    <lineage>
        <taxon>Bacteria</taxon>
        <taxon>Pseudomonadati</taxon>
        <taxon>Pseudomonadota</taxon>
        <taxon>Alphaproteobacteria</taxon>
        <taxon>Rhodobacterales</taxon>
        <taxon>Paracoccaceae</taxon>
        <taxon>Neogemmobacter</taxon>
    </lineage>
</organism>
<feature type="transmembrane region" description="Helical" evidence="5">
    <location>
        <begin position="121"/>
        <end position="146"/>
    </location>
</feature>
<feature type="transmembrane region" description="Helical" evidence="5">
    <location>
        <begin position="63"/>
        <end position="81"/>
    </location>
</feature>
<evidence type="ECO:0000313" key="7">
    <source>
        <dbReference type="Proteomes" id="UP000638981"/>
    </source>
</evidence>
<dbReference type="GO" id="GO:0016020">
    <property type="term" value="C:membrane"/>
    <property type="evidence" value="ECO:0007669"/>
    <property type="project" value="UniProtKB-SubCell"/>
</dbReference>
<evidence type="ECO:0000256" key="4">
    <source>
        <dbReference type="ARBA" id="ARBA00023136"/>
    </source>
</evidence>
<dbReference type="AlphaFoldDB" id="A0A918WH04"/>
<dbReference type="EMBL" id="BMYJ01000001">
    <property type="protein sequence ID" value="GHC45799.1"/>
    <property type="molecule type" value="Genomic_DNA"/>
</dbReference>
<dbReference type="GO" id="GO:0015035">
    <property type="term" value="F:protein-disulfide reductase activity"/>
    <property type="evidence" value="ECO:0007669"/>
    <property type="project" value="InterPro"/>
</dbReference>
<evidence type="ECO:0000313" key="6">
    <source>
        <dbReference type="EMBL" id="GHC45799.1"/>
    </source>
</evidence>
<keyword evidence="2 5" id="KW-0812">Transmembrane</keyword>
<keyword evidence="4 5" id="KW-0472">Membrane</keyword>
<dbReference type="PIRSF" id="PIRSF033913">
    <property type="entry name" value="S-S_format_DsbB"/>
    <property type="match status" value="1"/>
</dbReference>
<proteinExistence type="predicted"/>